<feature type="non-terminal residue" evidence="1">
    <location>
        <position position="1"/>
    </location>
</feature>
<name>X0WP97_9ZZZZ</name>
<dbReference type="EMBL" id="BARS01037609">
    <property type="protein sequence ID" value="GAG14496.1"/>
    <property type="molecule type" value="Genomic_DNA"/>
</dbReference>
<protein>
    <submittedName>
        <fullName evidence="1">Uncharacterized protein</fullName>
    </submittedName>
</protein>
<accession>X0WP97</accession>
<evidence type="ECO:0000313" key="1">
    <source>
        <dbReference type="EMBL" id="GAG14496.1"/>
    </source>
</evidence>
<organism evidence="1">
    <name type="scientific">marine sediment metagenome</name>
    <dbReference type="NCBI Taxonomy" id="412755"/>
    <lineage>
        <taxon>unclassified sequences</taxon>
        <taxon>metagenomes</taxon>
        <taxon>ecological metagenomes</taxon>
    </lineage>
</organism>
<comment type="caution">
    <text evidence="1">The sequence shown here is derived from an EMBL/GenBank/DDBJ whole genome shotgun (WGS) entry which is preliminary data.</text>
</comment>
<dbReference type="AlphaFoldDB" id="X0WP97"/>
<proteinExistence type="predicted"/>
<reference evidence="1" key="1">
    <citation type="journal article" date="2014" name="Front. Microbiol.">
        <title>High frequency of phylogenetically diverse reductive dehalogenase-homologous genes in deep subseafloor sedimentary metagenomes.</title>
        <authorList>
            <person name="Kawai M."/>
            <person name="Futagami T."/>
            <person name="Toyoda A."/>
            <person name="Takaki Y."/>
            <person name="Nishi S."/>
            <person name="Hori S."/>
            <person name="Arai W."/>
            <person name="Tsubouchi T."/>
            <person name="Morono Y."/>
            <person name="Uchiyama I."/>
            <person name="Ito T."/>
            <person name="Fujiyama A."/>
            <person name="Inagaki F."/>
            <person name="Takami H."/>
        </authorList>
    </citation>
    <scope>NUCLEOTIDE SEQUENCE</scope>
    <source>
        <strain evidence="1">Expedition CK06-06</strain>
    </source>
</reference>
<sequence>DHLTLECKHKFNYAPMFEEVVSQKKPTQLETTRLKKNQIKCPYCRKVQSGVLPYREGDKKYISINWPPEAVYKSNFCSAILKTGKRKNENCGKSCHNKFCNRHQKLQEKRDLKNKEKALLKNNNPKCLGIYTSGMKKGQQCNAKCKWQNILGSQHYCSRHLNKLWKTTNFKQKDWVNISNNKIIQNPTNTVQSI</sequence>
<gene>
    <name evidence="1" type="ORF">S01H1_57651</name>
</gene>